<dbReference type="InterPro" id="IPR012347">
    <property type="entry name" value="Ferritin-like"/>
</dbReference>
<dbReference type="InterPro" id="IPR009078">
    <property type="entry name" value="Ferritin-like_SF"/>
</dbReference>
<dbReference type="EMBL" id="JAAIKC010000003">
    <property type="protein sequence ID" value="NEW06534.1"/>
    <property type="molecule type" value="Genomic_DNA"/>
</dbReference>
<comment type="caution">
    <text evidence="2">The sequence shown here is derived from an EMBL/GenBank/DDBJ whole genome shotgun (WGS) entry which is preliminary data.</text>
</comment>
<proteinExistence type="predicted"/>
<protein>
    <submittedName>
        <fullName evidence="2">Ferritin-like domain-containing protein</fullName>
    </submittedName>
</protein>
<dbReference type="InterPro" id="IPR003251">
    <property type="entry name" value="Rr_diiron-bd_dom"/>
</dbReference>
<feature type="domain" description="Rubrerythrin diiron-binding" evidence="1">
    <location>
        <begin position="28"/>
        <end position="91"/>
    </location>
</feature>
<dbReference type="AlphaFoldDB" id="A0A6G3ZXW7"/>
<organism evidence="2">
    <name type="scientific">Paenibacillus sp. SYP-B3998</name>
    <dbReference type="NCBI Taxonomy" id="2678564"/>
    <lineage>
        <taxon>Bacteria</taxon>
        <taxon>Bacillati</taxon>
        <taxon>Bacillota</taxon>
        <taxon>Bacilli</taxon>
        <taxon>Bacillales</taxon>
        <taxon>Paenibacillaceae</taxon>
        <taxon>Paenibacillus</taxon>
    </lineage>
</organism>
<sequence length="158" mass="18171">MEVCYYVLGNSTFTPIWSVSYPQALALINEAVQGERNDELFYDELIKLAPNPEQASILTSIRDDERGHNLMFRGMYKEMTGHEITGISNEQYQRVESYSAGLQRALQGELSAVEKYRQIWFGLPVGIYRDTVFGIILDELKHASKYNYLFTLNQTAKK</sequence>
<accession>A0A6G3ZXW7</accession>
<evidence type="ECO:0000259" key="1">
    <source>
        <dbReference type="Pfam" id="PF02915"/>
    </source>
</evidence>
<dbReference type="GO" id="GO:0046872">
    <property type="term" value="F:metal ion binding"/>
    <property type="evidence" value="ECO:0007669"/>
    <property type="project" value="InterPro"/>
</dbReference>
<dbReference type="Gene3D" id="1.20.1260.10">
    <property type="match status" value="1"/>
</dbReference>
<evidence type="ECO:0000313" key="2">
    <source>
        <dbReference type="EMBL" id="NEW06534.1"/>
    </source>
</evidence>
<name>A0A6G3ZXW7_9BACL</name>
<dbReference type="Pfam" id="PF02915">
    <property type="entry name" value="Rubrerythrin"/>
    <property type="match status" value="1"/>
</dbReference>
<gene>
    <name evidence="2" type="ORF">GK047_10975</name>
</gene>
<dbReference type="SUPFAM" id="SSF47240">
    <property type="entry name" value="Ferritin-like"/>
    <property type="match status" value="1"/>
</dbReference>
<reference evidence="2" key="1">
    <citation type="submission" date="2020-02" db="EMBL/GenBank/DDBJ databases">
        <authorList>
            <person name="Shen X.-R."/>
            <person name="Zhang Y.-X."/>
        </authorList>
    </citation>
    <scope>NUCLEOTIDE SEQUENCE</scope>
    <source>
        <strain evidence="2">SYP-B3998</strain>
    </source>
</reference>
<dbReference type="GO" id="GO:0016491">
    <property type="term" value="F:oxidoreductase activity"/>
    <property type="evidence" value="ECO:0007669"/>
    <property type="project" value="InterPro"/>
</dbReference>
<dbReference type="CDD" id="cd00657">
    <property type="entry name" value="Ferritin_like"/>
    <property type="match status" value="1"/>
</dbReference>